<keyword evidence="1" id="KW-0472">Membrane</keyword>
<keyword evidence="1" id="KW-1133">Transmembrane helix</keyword>
<reference evidence="4" key="1">
    <citation type="submission" date="2017-02" db="UniProtKB">
        <authorList>
            <consortium name="WormBaseParasite"/>
        </authorList>
    </citation>
    <scope>IDENTIFICATION</scope>
</reference>
<evidence type="ECO:0000313" key="3">
    <source>
        <dbReference type="Proteomes" id="UP000267027"/>
    </source>
</evidence>
<dbReference type="EMBL" id="UYYA01004112">
    <property type="protein sequence ID" value="VDM59658.1"/>
    <property type="molecule type" value="Genomic_DNA"/>
</dbReference>
<sequence>MVMETRSWLQQAVATMEKFITDAQDLIIPRMECFLSPFVEVSFYCFLRMFFYIDYSDFFYILVPFLLHFLKHFPCRLSYFLERRTFFERGYHRK</sequence>
<evidence type="ECO:0000256" key="1">
    <source>
        <dbReference type="SAM" id="Phobius"/>
    </source>
</evidence>
<keyword evidence="1" id="KW-0812">Transmembrane</keyword>
<reference evidence="2 3" key="2">
    <citation type="submission" date="2018-11" db="EMBL/GenBank/DDBJ databases">
        <authorList>
            <consortium name="Pathogen Informatics"/>
        </authorList>
    </citation>
    <scope>NUCLEOTIDE SEQUENCE [LARGE SCALE GENOMIC DNA]</scope>
    <source>
        <strain evidence="2 3">Costa Rica</strain>
    </source>
</reference>
<name>A0A0R3PRF5_ANGCS</name>
<proteinExistence type="predicted"/>
<evidence type="ECO:0000313" key="4">
    <source>
        <dbReference type="WBParaSite" id="ACOC_0000807201-mRNA-1"/>
    </source>
</evidence>
<keyword evidence="3" id="KW-1185">Reference proteome</keyword>
<evidence type="ECO:0000313" key="2">
    <source>
        <dbReference type="EMBL" id="VDM59658.1"/>
    </source>
</evidence>
<dbReference type="WBParaSite" id="ACOC_0000807201-mRNA-1">
    <property type="protein sequence ID" value="ACOC_0000807201-mRNA-1"/>
    <property type="gene ID" value="ACOC_0000807201"/>
</dbReference>
<dbReference type="AlphaFoldDB" id="A0A0R3PRF5"/>
<gene>
    <name evidence="2" type="ORF">ACOC_LOCUS8073</name>
</gene>
<accession>A0A0R3PRF5</accession>
<protein>
    <submittedName>
        <fullName evidence="4">BAR domain-containing protein</fullName>
    </submittedName>
</protein>
<organism evidence="4">
    <name type="scientific">Angiostrongylus costaricensis</name>
    <name type="common">Nematode worm</name>
    <dbReference type="NCBI Taxonomy" id="334426"/>
    <lineage>
        <taxon>Eukaryota</taxon>
        <taxon>Metazoa</taxon>
        <taxon>Ecdysozoa</taxon>
        <taxon>Nematoda</taxon>
        <taxon>Chromadorea</taxon>
        <taxon>Rhabditida</taxon>
        <taxon>Rhabditina</taxon>
        <taxon>Rhabditomorpha</taxon>
        <taxon>Strongyloidea</taxon>
        <taxon>Metastrongylidae</taxon>
        <taxon>Angiostrongylus</taxon>
    </lineage>
</organism>
<feature type="transmembrane region" description="Helical" evidence="1">
    <location>
        <begin position="59"/>
        <end position="79"/>
    </location>
</feature>
<feature type="transmembrane region" description="Helical" evidence="1">
    <location>
        <begin position="34"/>
        <end position="53"/>
    </location>
</feature>
<dbReference type="OrthoDB" id="5782487at2759"/>
<dbReference type="Proteomes" id="UP000267027">
    <property type="component" value="Unassembled WGS sequence"/>
</dbReference>